<dbReference type="PRINTS" id="PR00455">
    <property type="entry name" value="HTHTETR"/>
</dbReference>
<accession>A0ABW9QNK1</accession>
<keyword evidence="1 2" id="KW-0238">DNA-binding</keyword>
<dbReference type="PROSITE" id="PS50977">
    <property type="entry name" value="HTH_TETR_2"/>
    <property type="match status" value="1"/>
</dbReference>
<protein>
    <submittedName>
        <fullName evidence="4">TetR family transcriptional regulator</fullName>
    </submittedName>
</protein>
<feature type="DNA-binding region" description="H-T-H motif" evidence="2">
    <location>
        <begin position="43"/>
        <end position="62"/>
    </location>
</feature>
<evidence type="ECO:0000256" key="1">
    <source>
        <dbReference type="ARBA" id="ARBA00023125"/>
    </source>
</evidence>
<dbReference type="SUPFAM" id="SSF48498">
    <property type="entry name" value="Tetracyclin repressor-like, C-terminal domain"/>
    <property type="match status" value="1"/>
</dbReference>
<dbReference type="Gene3D" id="1.10.357.10">
    <property type="entry name" value="Tetracycline Repressor, domain 2"/>
    <property type="match status" value="1"/>
</dbReference>
<evidence type="ECO:0000313" key="4">
    <source>
        <dbReference type="EMBL" id="MST31201.1"/>
    </source>
</evidence>
<dbReference type="SUPFAM" id="SSF46689">
    <property type="entry name" value="Homeodomain-like"/>
    <property type="match status" value="1"/>
</dbReference>
<name>A0ABW9QNK1_9ACTN</name>
<proteinExistence type="predicted"/>
<dbReference type="Pfam" id="PF17940">
    <property type="entry name" value="TetR_C_31"/>
    <property type="match status" value="1"/>
</dbReference>
<dbReference type="PANTHER" id="PTHR30055:SF231">
    <property type="entry name" value="TRANSCRIPTIONAL REGULATORY PROTEIN (PROBABLY DEOR-FAMILY)-RELATED"/>
    <property type="match status" value="1"/>
</dbReference>
<dbReference type="InterPro" id="IPR041583">
    <property type="entry name" value="TetR_C_31"/>
</dbReference>
<evidence type="ECO:0000313" key="5">
    <source>
        <dbReference type="Proteomes" id="UP000437736"/>
    </source>
</evidence>
<dbReference type="InterPro" id="IPR036271">
    <property type="entry name" value="Tet_transcr_reg_TetR-rel_C_sf"/>
</dbReference>
<dbReference type="InterPro" id="IPR001647">
    <property type="entry name" value="HTH_TetR"/>
</dbReference>
<dbReference type="InterPro" id="IPR050109">
    <property type="entry name" value="HTH-type_TetR-like_transc_reg"/>
</dbReference>
<comment type="caution">
    <text evidence="4">The sequence shown here is derived from an EMBL/GenBank/DDBJ whole genome shotgun (WGS) entry which is preliminary data.</text>
</comment>
<organism evidence="4 5">
    <name type="scientific">Acidiferrimicrobium australe</name>
    <dbReference type="NCBI Taxonomy" id="2664430"/>
    <lineage>
        <taxon>Bacteria</taxon>
        <taxon>Bacillati</taxon>
        <taxon>Actinomycetota</taxon>
        <taxon>Acidimicrobiia</taxon>
        <taxon>Acidimicrobiales</taxon>
        <taxon>Acidimicrobiaceae</taxon>
        <taxon>Acidiferrimicrobium</taxon>
    </lineage>
</organism>
<reference evidence="4 5" key="1">
    <citation type="submission" date="2019-11" db="EMBL/GenBank/DDBJ databases">
        <title>Acidiferrimicrobium australis gen. nov., sp. nov., an acidophilic and obligately heterotrophic, member of the Actinobacteria that catalyses dissimilatory oxido- reduction of iron isolated from metal-rich acidic water in Chile.</title>
        <authorList>
            <person name="Gonzalez D."/>
            <person name="Huber K."/>
            <person name="Hedrich S."/>
            <person name="Rojas-Villalobos C."/>
            <person name="Quatrini R."/>
            <person name="Dinamarca M.A."/>
            <person name="Schwarz A."/>
            <person name="Canales C."/>
            <person name="Nancucheo I."/>
        </authorList>
    </citation>
    <scope>NUCLEOTIDE SEQUENCE [LARGE SCALE GENOMIC DNA]</scope>
    <source>
        <strain evidence="4 5">USS-CCA1</strain>
    </source>
</reference>
<evidence type="ECO:0000259" key="3">
    <source>
        <dbReference type="PROSITE" id="PS50977"/>
    </source>
</evidence>
<dbReference type="PANTHER" id="PTHR30055">
    <property type="entry name" value="HTH-TYPE TRANSCRIPTIONAL REGULATOR RUTR"/>
    <property type="match status" value="1"/>
</dbReference>
<dbReference type="InterPro" id="IPR009057">
    <property type="entry name" value="Homeodomain-like_sf"/>
</dbReference>
<feature type="domain" description="HTH tetR-type" evidence="3">
    <location>
        <begin position="20"/>
        <end position="80"/>
    </location>
</feature>
<gene>
    <name evidence="4" type="ORF">GHK86_00450</name>
</gene>
<dbReference type="Proteomes" id="UP000437736">
    <property type="component" value="Unassembled WGS sequence"/>
</dbReference>
<sequence>MVCYRCSVGTDSNRHRPRYGEGREALLEAAIRVVARGGLRQLTYRAVAGEAGVTHGLVAHHFGSRDALLEEALRYALAKSVATTSLESGTTNIADFARELVATVRADPDLQAFQYELLLEARRQPQLRRYAEELYDTYRDATRRQTKALGLDDDAFADVVFAALDGVVFQLLATDDADTADGTLERLRHLISNLLTQASHP</sequence>
<keyword evidence="5" id="KW-1185">Reference proteome</keyword>
<evidence type="ECO:0000256" key="2">
    <source>
        <dbReference type="PROSITE-ProRule" id="PRU00335"/>
    </source>
</evidence>
<dbReference type="Pfam" id="PF00440">
    <property type="entry name" value="TetR_N"/>
    <property type="match status" value="1"/>
</dbReference>
<dbReference type="EMBL" id="WJHE01000017">
    <property type="protein sequence ID" value="MST31201.1"/>
    <property type="molecule type" value="Genomic_DNA"/>
</dbReference>